<evidence type="ECO:0000313" key="2">
    <source>
        <dbReference type="Proteomes" id="UP000293268"/>
    </source>
</evidence>
<protein>
    <submittedName>
        <fullName evidence="1">Uncharacterized protein</fullName>
    </submittedName>
</protein>
<comment type="caution">
    <text evidence="1">The sequence shown here is derived from an EMBL/GenBank/DDBJ whole genome shotgun (WGS) entry which is preliminary data.</text>
</comment>
<evidence type="ECO:0000313" key="1">
    <source>
        <dbReference type="EMBL" id="RYQ66069.1"/>
    </source>
</evidence>
<organism evidence="1 2">
    <name type="scientific">Bifidobacterium pseudolongum subsp. globosum</name>
    <dbReference type="NCBI Taxonomy" id="1690"/>
    <lineage>
        <taxon>Bacteria</taxon>
        <taxon>Bacillati</taxon>
        <taxon>Actinomycetota</taxon>
        <taxon>Actinomycetes</taxon>
        <taxon>Bifidobacteriales</taxon>
        <taxon>Bifidobacteriaceae</taxon>
        <taxon>Bifidobacterium</taxon>
    </lineage>
</organism>
<gene>
    <name evidence="1" type="ORF">PG2072B_1507</name>
</gene>
<reference evidence="1 2" key="1">
    <citation type="submission" date="2019-01" db="EMBL/GenBank/DDBJ databases">
        <title>Unveiling genomic diversity among members of the Bifidobacterium pseudolongum species, a widely distributed gut commensal of the animal kingdom.</title>
        <authorList>
            <person name="Lugli G.A."/>
            <person name="Duranti S."/>
            <person name="Albert K."/>
            <person name="Mancabelli L."/>
            <person name="Napoli S."/>
            <person name="Viappiani A."/>
            <person name="Anzalone R."/>
            <person name="Longhi G."/>
            <person name="Milani C."/>
            <person name="Turroni F."/>
            <person name="Alessandri G."/>
            <person name="Sela D.A."/>
            <person name="Van Sinderen D."/>
            <person name="Ventura M."/>
        </authorList>
    </citation>
    <scope>NUCLEOTIDE SEQUENCE [LARGE SCALE GENOMIC DNA]</scope>
    <source>
        <strain evidence="1 2">2072B</strain>
    </source>
</reference>
<dbReference type="AlphaFoldDB" id="A0A4V1Y6L8"/>
<sequence>MVRTVDYIPTYRRRSKAKSTQTRSKKIYVKDIKAAVRRNLARLEHDTMSTSTLSRDQLINLLELDSVAAYRTAGDHVLQKLIHDGVILPPKRRFEGGPKVFDRDDTLLALHLYVGA</sequence>
<proteinExistence type="predicted"/>
<dbReference type="EMBL" id="SBKU01000012">
    <property type="protein sequence ID" value="RYQ66069.1"/>
    <property type="molecule type" value="Genomic_DNA"/>
</dbReference>
<dbReference type="Proteomes" id="UP000293268">
    <property type="component" value="Unassembled WGS sequence"/>
</dbReference>
<accession>A0A4V1Y6L8</accession>
<name>A0A4V1Y6L8_9BIFI</name>
<dbReference type="RefSeq" id="WP_129913583.1">
    <property type="nucleotide sequence ID" value="NZ_SBKU01000012.1"/>
</dbReference>